<feature type="transmembrane region" description="Helical" evidence="1">
    <location>
        <begin position="225"/>
        <end position="248"/>
    </location>
</feature>
<dbReference type="AlphaFoldDB" id="A0A1Q9DKR7"/>
<accession>A0A1Q9DKR7</accession>
<keyword evidence="1" id="KW-1133">Transmembrane helix</keyword>
<comment type="caution">
    <text evidence="2">The sequence shown here is derived from an EMBL/GenBank/DDBJ whole genome shotgun (WGS) entry which is preliminary data.</text>
</comment>
<feature type="transmembrane region" description="Helical" evidence="1">
    <location>
        <begin position="21"/>
        <end position="41"/>
    </location>
</feature>
<keyword evidence="3" id="KW-1185">Reference proteome</keyword>
<keyword evidence="1" id="KW-0812">Transmembrane</keyword>
<dbReference type="OrthoDB" id="427793at2759"/>
<gene>
    <name evidence="2" type="ORF">AK812_SmicGene22075</name>
</gene>
<proteinExistence type="predicted"/>
<name>A0A1Q9DKR7_SYMMI</name>
<feature type="transmembrane region" description="Helical" evidence="1">
    <location>
        <begin position="87"/>
        <end position="106"/>
    </location>
</feature>
<reference evidence="2 3" key="1">
    <citation type="submission" date="2016-02" db="EMBL/GenBank/DDBJ databases">
        <title>Genome analysis of coral dinoflagellate symbionts highlights evolutionary adaptations to a symbiotic lifestyle.</title>
        <authorList>
            <person name="Aranda M."/>
            <person name="Li Y."/>
            <person name="Liew Y.J."/>
            <person name="Baumgarten S."/>
            <person name="Simakov O."/>
            <person name="Wilson M."/>
            <person name="Piel J."/>
            <person name="Ashoor H."/>
            <person name="Bougouffa S."/>
            <person name="Bajic V.B."/>
            <person name="Ryu T."/>
            <person name="Ravasi T."/>
            <person name="Bayer T."/>
            <person name="Micklem G."/>
            <person name="Kim H."/>
            <person name="Bhak J."/>
            <person name="Lajeunesse T.C."/>
            <person name="Voolstra C.R."/>
        </authorList>
    </citation>
    <scope>NUCLEOTIDE SEQUENCE [LARGE SCALE GENOMIC DNA]</scope>
    <source>
        <strain evidence="2 3">CCMP2467</strain>
    </source>
</reference>
<keyword evidence="1" id="KW-0472">Membrane</keyword>
<dbReference type="Proteomes" id="UP000186817">
    <property type="component" value="Unassembled WGS sequence"/>
</dbReference>
<dbReference type="EMBL" id="LSRX01000491">
    <property type="protein sequence ID" value="OLP95762.1"/>
    <property type="molecule type" value="Genomic_DNA"/>
</dbReference>
<organism evidence="2 3">
    <name type="scientific">Symbiodinium microadriaticum</name>
    <name type="common">Dinoflagellate</name>
    <name type="synonym">Zooxanthella microadriatica</name>
    <dbReference type="NCBI Taxonomy" id="2951"/>
    <lineage>
        <taxon>Eukaryota</taxon>
        <taxon>Sar</taxon>
        <taxon>Alveolata</taxon>
        <taxon>Dinophyceae</taxon>
        <taxon>Suessiales</taxon>
        <taxon>Symbiodiniaceae</taxon>
        <taxon>Symbiodinium</taxon>
    </lineage>
</organism>
<evidence type="ECO:0000256" key="1">
    <source>
        <dbReference type="SAM" id="Phobius"/>
    </source>
</evidence>
<protein>
    <submittedName>
        <fullName evidence="2">Uncharacterized protein</fullName>
    </submittedName>
</protein>
<sequence length="380" mass="42602">MKADHSRPSLSIRLAFGKMEMEGAALALAGAAILLTFHFYAHGHRLQSLPSLLGCSKSEASDVDEKLQKDRAEHIQEELWKVRARTYHLIVSFMVHAAPVMTIVFLYEFAMMFSYLGLARLVCMFLVYMLHTSVISGRLPLNPATLQVLYILYYGSFAMLLLGGIFHRESEAKERSMQAFNDGARLLMAVVIMHKQTALPAQLAISASEIVVYWFHHNDVADTAAFAGVQLVFAIASVGVTVTLEYWVTSHISALLHAESMVGSFRRMLRGVCDGEVLLKEDMSICENAECIKHLLMTQSSFKGRHFQQLLMPDEEESFTGFMKQSTDDMLAPEDRRTSTPPCLRVSLRGASDIRVGVDLWHVPMPHLFAAKWLASAWWG</sequence>
<feature type="transmembrane region" description="Helical" evidence="1">
    <location>
        <begin position="148"/>
        <end position="166"/>
    </location>
</feature>
<evidence type="ECO:0000313" key="2">
    <source>
        <dbReference type="EMBL" id="OLP95762.1"/>
    </source>
</evidence>
<evidence type="ECO:0000313" key="3">
    <source>
        <dbReference type="Proteomes" id="UP000186817"/>
    </source>
</evidence>
<feature type="transmembrane region" description="Helical" evidence="1">
    <location>
        <begin position="118"/>
        <end position="136"/>
    </location>
</feature>